<dbReference type="InterPro" id="IPR036974">
    <property type="entry name" value="PUA_sf"/>
</dbReference>
<dbReference type="SUPFAM" id="SSF88697">
    <property type="entry name" value="PUA domain-like"/>
    <property type="match status" value="1"/>
</dbReference>
<evidence type="ECO:0000259" key="1">
    <source>
        <dbReference type="SMART" id="SM00359"/>
    </source>
</evidence>
<dbReference type="Gene3D" id="2.30.130.10">
    <property type="entry name" value="PUA domain"/>
    <property type="match status" value="1"/>
</dbReference>
<dbReference type="SMART" id="SM00359">
    <property type="entry name" value="PUA"/>
    <property type="match status" value="1"/>
</dbReference>
<organism evidence="2">
    <name type="scientific">marine sediment metagenome</name>
    <dbReference type="NCBI Taxonomy" id="412755"/>
    <lineage>
        <taxon>unclassified sequences</taxon>
        <taxon>metagenomes</taxon>
        <taxon>ecological metagenomes</taxon>
    </lineage>
</organism>
<dbReference type="Pfam" id="PF03657">
    <property type="entry name" value="UPF0113"/>
    <property type="match status" value="1"/>
</dbReference>
<proteinExistence type="predicted"/>
<dbReference type="InterPro" id="IPR015947">
    <property type="entry name" value="PUA-like_sf"/>
</dbReference>
<gene>
    <name evidence="2" type="ORF">LCGC14_1362560</name>
</gene>
<dbReference type="InterPro" id="IPR005155">
    <property type="entry name" value="UPF0113_PUA"/>
</dbReference>
<evidence type="ECO:0000313" key="2">
    <source>
        <dbReference type="EMBL" id="KKM78182.1"/>
    </source>
</evidence>
<reference evidence="2" key="1">
    <citation type="journal article" date="2015" name="Nature">
        <title>Complex archaea that bridge the gap between prokaryotes and eukaryotes.</title>
        <authorList>
            <person name="Spang A."/>
            <person name="Saw J.H."/>
            <person name="Jorgensen S.L."/>
            <person name="Zaremba-Niedzwiedzka K."/>
            <person name="Martijn J."/>
            <person name="Lind A.E."/>
            <person name="van Eijk R."/>
            <person name="Schleper C."/>
            <person name="Guy L."/>
            <person name="Ettema T.J."/>
        </authorList>
    </citation>
    <scope>NUCLEOTIDE SEQUENCE</scope>
</reference>
<sequence length="193" mass="22440">MNDTRIFRNINNIEMKIIATSFYNLSTKFSSSLDNLKRFLYISIDKSPTKENYPSIYFITNEQKKIINKSSIGNKIYAAGLYFGFIKKGKFYLSIEGAEYLYRQEYFSDFQLLQVNELGEKSILYGNNILKKMVVKTPENLKEKDFLLIFNDRKEIIAIALSHVNSGDILKLKPKDTIAINLSDKGLYLRKKQ</sequence>
<dbReference type="CDD" id="cd21151">
    <property type="entry name" value="PUA_Nip7-like"/>
    <property type="match status" value="1"/>
</dbReference>
<protein>
    <recommendedName>
        <fullName evidence="1">PUA domain-containing protein</fullName>
    </recommendedName>
</protein>
<dbReference type="GO" id="GO:0003723">
    <property type="term" value="F:RNA binding"/>
    <property type="evidence" value="ECO:0007669"/>
    <property type="project" value="InterPro"/>
</dbReference>
<feature type="domain" description="PUA" evidence="1">
    <location>
        <begin position="111"/>
        <end position="190"/>
    </location>
</feature>
<name>A0A0F9N9U9_9ZZZZ</name>
<comment type="caution">
    <text evidence="2">The sequence shown here is derived from an EMBL/GenBank/DDBJ whole genome shotgun (WGS) entry which is preliminary data.</text>
</comment>
<dbReference type="PROSITE" id="PS50890">
    <property type="entry name" value="PUA"/>
    <property type="match status" value="1"/>
</dbReference>
<dbReference type="InterPro" id="IPR002478">
    <property type="entry name" value="PUA"/>
</dbReference>
<dbReference type="AlphaFoldDB" id="A0A0F9N9U9"/>
<accession>A0A0F9N9U9</accession>
<dbReference type="EMBL" id="LAZR01008530">
    <property type="protein sequence ID" value="KKM78182.1"/>
    <property type="molecule type" value="Genomic_DNA"/>
</dbReference>